<keyword evidence="4" id="KW-1185">Reference proteome</keyword>
<dbReference type="Proteomes" id="UP000268059">
    <property type="component" value="Chromosome"/>
</dbReference>
<dbReference type="AlphaFoldDB" id="A0A3G9J304"/>
<evidence type="ECO:0000256" key="1">
    <source>
        <dbReference type="SAM" id="MobiDB-lite"/>
    </source>
</evidence>
<feature type="transmembrane region" description="Helical" evidence="2">
    <location>
        <begin position="282"/>
        <end position="303"/>
    </location>
</feature>
<feature type="region of interest" description="Disordered" evidence="1">
    <location>
        <begin position="200"/>
        <end position="271"/>
    </location>
</feature>
<sequence>MHLYQIASIDNDQYSYTKEFSDAKNTSIDLNNLKTSEDLAVAAQTLKGYAANVKGNDLKADGESLTFSSLSKGLYLLLVDDYTSGNTTYTYLPYLIAIPQTTQVELSKYSTTEIHKYSLVKHWVNSTNTPDSILVDLYNGSTLEKTITLSNSNNYSYSWTTDTTKNYSIKEHEVAGYSASVASSESDGIMYFVLTNTKNTTTTTENNGNTPNYNTPNNNTTKTTTGKKTTTTSNNGKDNTPTYKTKTTTPTKATTSTTGDHGSGTTNTYANKRVKTGDETHIAIYVILMATAGVLLILVGRFMRND</sequence>
<proteinExistence type="predicted"/>
<organism evidence="3 4">
    <name type="scientific">Intestinibaculum porci</name>
    <dbReference type="NCBI Taxonomy" id="2487118"/>
    <lineage>
        <taxon>Bacteria</taxon>
        <taxon>Bacillati</taxon>
        <taxon>Bacillota</taxon>
        <taxon>Erysipelotrichia</taxon>
        <taxon>Erysipelotrichales</taxon>
        <taxon>Erysipelotrichaceae</taxon>
        <taxon>Intestinibaculum</taxon>
    </lineage>
</organism>
<dbReference type="SUPFAM" id="SSF49478">
    <property type="entry name" value="Cna protein B-type domain"/>
    <property type="match status" value="1"/>
</dbReference>
<dbReference type="Gene3D" id="2.60.40.1140">
    <property type="entry name" value="Collagen-binding surface protein Cna, B-type domain"/>
    <property type="match status" value="1"/>
</dbReference>
<keyword evidence="2" id="KW-1133">Transmembrane helix</keyword>
<name>A0A3G9J304_9FIRM</name>
<protein>
    <submittedName>
        <fullName evidence="3">Uncharacterized protein</fullName>
    </submittedName>
</protein>
<dbReference type="EMBL" id="AP019309">
    <property type="protein sequence ID" value="BBH25540.1"/>
    <property type="molecule type" value="Genomic_DNA"/>
</dbReference>
<gene>
    <name evidence="3" type="ORF">SG0102_04740</name>
</gene>
<feature type="compositionally biased region" description="Low complexity" evidence="1">
    <location>
        <begin position="200"/>
        <end position="268"/>
    </location>
</feature>
<keyword evidence="2" id="KW-0472">Membrane</keyword>
<evidence type="ECO:0000313" key="4">
    <source>
        <dbReference type="Proteomes" id="UP000268059"/>
    </source>
</evidence>
<accession>A0A3G9J304</accession>
<dbReference type="KEGG" id="ebm:SG0102_04740"/>
<keyword evidence="2" id="KW-0812">Transmembrane</keyword>
<evidence type="ECO:0000256" key="2">
    <source>
        <dbReference type="SAM" id="Phobius"/>
    </source>
</evidence>
<evidence type="ECO:0000313" key="3">
    <source>
        <dbReference type="EMBL" id="BBH25540.1"/>
    </source>
</evidence>
<reference evidence="3 4" key="1">
    <citation type="submission" date="2018-11" db="EMBL/GenBank/DDBJ databases">
        <title>Novel Erysipelotrichaceae bacterium isolated from small intestine of a swine.</title>
        <authorList>
            <person name="Kim J.S."/>
            <person name="Choe H."/>
            <person name="Lee Y.R."/>
            <person name="Kim K.M."/>
            <person name="Park D.S."/>
        </authorList>
    </citation>
    <scope>NUCLEOTIDE SEQUENCE [LARGE SCALE GENOMIC DNA]</scope>
    <source>
        <strain evidence="3 4">SG0102</strain>
    </source>
</reference>
<dbReference type="InParanoid" id="A0A3G9J304"/>